<dbReference type="GeneID" id="70130156"/>
<dbReference type="EMBL" id="JAGPXC010000001">
    <property type="protein sequence ID" value="KAH6659428.1"/>
    <property type="molecule type" value="Genomic_DNA"/>
</dbReference>
<dbReference type="CDD" id="cd00138">
    <property type="entry name" value="PLDc_SF"/>
    <property type="match status" value="2"/>
</dbReference>
<dbReference type="Proteomes" id="UP000758603">
    <property type="component" value="Unassembled WGS sequence"/>
</dbReference>
<evidence type="ECO:0000313" key="4">
    <source>
        <dbReference type="Proteomes" id="UP000758603"/>
    </source>
</evidence>
<dbReference type="Pfam" id="PF13091">
    <property type="entry name" value="PLDc_2"/>
    <property type="match status" value="1"/>
</dbReference>
<dbReference type="OrthoDB" id="9997422at2759"/>
<reference evidence="3" key="1">
    <citation type="journal article" date="2021" name="Nat. Commun.">
        <title>Genetic determinants of endophytism in the Arabidopsis root mycobiome.</title>
        <authorList>
            <person name="Mesny F."/>
            <person name="Miyauchi S."/>
            <person name="Thiergart T."/>
            <person name="Pickel B."/>
            <person name="Atanasova L."/>
            <person name="Karlsson M."/>
            <person name="Huettel B."/>
            <person name="Barry K.W."/>
            <person name="Haridas S."/>
            <person name="Chen C."/>
            <person name="Bauer D."/>
            <person name="Andreopoulos W."/>
            <person name="Pangilinan J."/>
            <person name="LaButti K."/>
            <person name="Riley R."/>
            <person name="Lipzen A."/>
            <person name="Clum A."/>
            <person name="Drula E."/>
            <person name="Henrissat B."/>
            <person name="Kohler A."/>
            <person name="Grigoriev I.V."/>
            <person name="Martin F.M."/>
            <person name="Hacquard S."/>
        </authorList>
    </citation>
    <scope>NUCLEOTIDE SEQUENCE</scope>
    <source>
        <strain evidence="3">MPI-SDFR-AT-0073</strain>
    </source>
</reference>
<sequence length="776" mass="84733">MSSTDQTGLPKLGSVLYQAFVEFPYSAYSVPRVPDQKKPLETSAMAQVDIGTAGLTNFSLDEPLARFCQSDDSVSALLAQDPTLSPGQAWKKLSHHYKNKSHETQDIRDIGKGEVTDEQLELAFRCGKWGKTRPSRLFLRLYHDSLCTLNDNPAHGMADPSLLGSSGVAPLAILSVIPDIVRHMSNLIVRAEKEVILATNFWQNSAASKFITDAMKEASRRAGERGTRLVMKIIYDRGSPRQLFEPHYIVSEKEYTGKAVGLPHKHEIPNIDLEVMNYHDPMLGTFHAKFMIVDRKIGIVQSNNIQDTDNMEMMVHVEGAIVDGLYDMALLSWHKKLDPPLPSYSTPAAQGGLGSFTPSFESIFTAQGTLKGHGVTIDPSRIQRRAAPYGLGADHILSSSQGPSSTENTVPAFSSAGNASAVSGGENGNNHGSGIVSSTGATDFGTEGYLRTGEQAVPPHQISEPANGASLPEHNHDDPHYDIDIAGEVARVQAAVSAKPGESQMQAITRHLNHTVNKGFKGDAPECDAADEMTPYIPQPTHEPFPIALVNRFPYGPPNHKSVSNPQNASWLSAFRNAEKNAFIQTPTLNAEPLIPAIIEACERGIDVYCYVCLGYNDAGELLPMQGGHNEMIAAHLYKSLSLAARQHLHYFWYVGKDQTRPIIAEHKKRSCHVKLMIVDESIAIVGSGNQDTQSWFHSQEVNIMLESRDVCTSWIDGLRRNQNTHRYGALSQEDGVWRDPSGKEAEGATGADPGRFSWAKGVVGAVQRLKGTGGF</sequence>
<organism evidence="3 4">
    <name type="scientific">Truncatella angustata</name>
    <dbReference type="NCBI Taxonomy" id="152316"/>
    <lineage>
        <taxon>Eukaryota</taxon>
        <taxon>Fungi</taxon>
        <taxon>Dikarya</taxon>
        <taxon>Ascomycota</taxon>
        <taxon>Pezizomycotina</taxon>
        <taxon>Sordariomycetes</taxon>
        <taxon>Xylariomycetidae</taxon>
        <taxon>Amphisphaeriales</taxon>
        <taxon>Sporocadaceae</taxon>
        <taxon>Truncatella</taxon>
    </lineage>
</organism>
<feature type="domain" description="PLD phosphodiesterase" evidence="2">
    <location>
        <begin position="668"/>
        <end position="695"/>
    </location>
</feature>
<dbReference type="GO" id="GO:0032049">
    <property type="term" value="P:cardiolipin biosynthetic process"/>
    <property type="evidence" value="ECO:0007669"/>
    <property type="project" value="UniProtKB-ARBA"/>
</dbReference>
<feature type="domain" description="PLD phosphodiesterase" evidence="2">
    <location>
        <begin position="282"/>
        <end position="309"/>
    </location>
</feature>
<feature type="compositionally biased region" description="Polar residues" evidence="1">
    <location>
        <begin position="397"/>
        <end position="411"/>
    </location>
</feature>
<feature type="region of interest" description="Disordered" evidence="1">
    <location>
        <begin position="735"/>
        <end position="754"/>
    </location>
</feature>
<protein>
    <recommendedName>
        <fullName evidence="2">PLD phosphodiesterase domain-containing protein</fullName>
    </recommendedName>
</protein>
<keyword evidence="4" id="KW-1185">Reference proteome</keyword>
<gene>
    <name evidence="3" type="ORF">BKA67DRAFT_544419</name>
</gene>
<proteinExistence type="predicted"/>
<dbReference type="AlphaFoldDB" id="A0A9P8UW16"/>
<dbReference type="InterPro" id="IPR001736">
    <property type="entry name" value="PLipase_D/transphosphatidylase"/>
</dbReference>
<dbReference type="Gene3D" id="3.30.870.10">
    <property type="entry name" value="Endonuclease Chain A"/>
    <property type="match status" value="2"/>
</dbReference>
<dbReference type="RefSeq" id="XP_045963559.1">
    <property type="nucleotide sequence ID" value="XM_046101264.1"/>
</dbReference>
<dbReference type="InterPro" id="IPR025202">
    <property type="entry name" value="PLD-like_dom"/>
</dbReference>
<dbReference type="PANTHER" id="PTHR21248">
    <property type="entry name" value="CARDIOLIPIN SYNTHASE"/>
    <property type="match status" value="1"/>
</dbReference>
<dbReference type="PROSITE" id="PS50035">
    <property type="entry name" value="PLD"/>
    <property type="match status" value="2"/>
</dbReference>
<comment type="caution">
    <text evidence="3">The sequence shown here is derived from an EMBL/GenBank/DDBJ whole genome shotgun (WGS) entry which is preliminary data.</text>
</comment>
<accession>A0A9P8UW16</accession>
<evidence type="ECO:0000256" key="1">
    <source>
        <dbReference type="SAM" id="MobiDB-lite"/>
    </source>
</evidence>
<feature type="compositionally biased region" description="Low complexity" evidence="1">
    <location>
        <begin position="412"/>
        <end position="429"/>
    </location>
</feature>
<dbReference type="PANTHER" id="PTHR21248:SF22">
    <property type="entry name" value="PHOSPHOLIPASE D"/>
    <property type="match status" value="1"/>
</dbReference>
<dbReference type="SMART" id="SM00155">
    <property type="entry name" value="PLDc"/>
    <property type="match status" value="2"/>
</dbReference>
<feature type="compositionally biased region" description="Basic and acidic residues" evidence="1">
    <location>
        <begin position="736"/>
        <end position="747"/>
    </location>
</feature>
<dbReference type="GO" id="GO:0030572">
    <property type="term" value="F:phosphatidyltransferase activity"/>
    <property type="evidence" value="ECO:0007669"/>
    <property type="project" value="UniProtKB-ARBA"/>
</dbReference>
<evidence type="ECO:0000313" key="3">
    <source>
        <dbReference type="EMBL" id="KAH6659428.1"/>
    </source>
</evidence>
<feature type="region of interest" description="Disordered" evidence="1">
    <location>
        <begin position="394"/>
        <end position="429"/>
    </location>
</feature>
<evidence type="ECO:0000259" key="2">
    <source>
        <dbReference type="PROSITE" id="PS50035"/>
    </source>
</evidence>
<dbReference type="SUPFAM" id="SSF56024">
    <property type="entry name" value="Phospholipase D/nuclease"/>
    <property type="match status" value="2"/>
</dbReference>
<name>A0A9P8UW16_9PEZI</name>